<dbReference type="Proteomes" id="UP001290861">
    <property type="component" value="Unassembled WGS sequence"/>
</dbReference>
<proteinExistence type="inferred from homology"/>
<dbReference type="SMART" id="SM01234">
    <property type="entry name" value="Haemolytic"/>
    <property type="match status" value="1"/>
</dbReference>
<dbReference type="EMBL" id="JARVCO010000006">
    <property type="protein sequence ID" value="MDZ8117915.1"/>
    <property type="molecule type" value="Genomic_DNA"/>
</dbReference>
<dbReference type="InterPro" id="IPR002696">
    <property type="entry name" value="Membr_insert_effic_factor_YidD"/>
</dbReference>
<dbReference type="Pfam" id="PF01809">
    <property type="entry name" value="YidD"/>
    <property type="match status" value="1"/>
</dbReference>
<dbReference type="RefSeq" id="WP_322607754.1">
    <property type="nucleotide sequence ID" value="NZ_JARVCO010000006.1"/>
</dbReference>
<keyword evidence="1" id="KW-0472">Membrane</keyword>
<evidence type="ECO:0000313" key="3">
    <source>
        <dbReference type="Proteomes" id="UP001290861"/>
    </source>
</evidence>
<evidence type="ECO:0000256" key="1">
    <source>
        <dbReference type="HAMAP-Rule" id="MF_00386"/>
    </source>
</evidence>
<name>A0ABU5MUS5_9BACT</name>
<comment type="subcellular location">
    <subcellularLocation>
        <location evidence="1">Cell membrane</location>
        <topology evidence="1">Peripheral membrane protein</topology>
        <orientation evidence="1">Cytoplasmic side</orientation>
    </subcellularLocation>
</comment>
<dbReference type="PANTHER" id="PTHR33383">
    <property type="entry name" value="MEMBRANE PROTEIN INSERTION EFFICIENCY FACTOR-RELATED"/>
    <property type="match status" value="1"/>
</dbReference>
<comment type="similarity">
    <text evidence="1">Belongs to the UPF0161 family.</text>
</comment>
<sequence>MLLIRGYQLLISPWLGPHCRFQPTCSHYCIEALRQHGMVHGLWLGVKRICKCHPLHSGGIDPVPQKNIKTRDDGIRG</sequence>
<dbReference type="PANTHER" id="PTHR33383:SF1">
    <property type="entry name" value="MEMBRANE PROTEIN INSERTION EFFICIENCY FACTOR-RELATED"/>
    <property type="match status" value="1"/>
</dbReference>
<protein>
    <recommendedName>
        <fullName evidence="1">Putative membrane protein insertion efficiency factor</fullName>
    </recommendedName>
</protein>
<comment type="caution">
    <text evidence="2">The sequence shown here is derived from an EMBL/GenBank/DDBJ whole genome shotgun (WGS) entry which is preliminary data.</text>
</comment>
<gene>
    <name evidence="2" type="primary">yidD</name>
    <name evidence="2" type="ORF">P9H32_04685</name>
</gene>
<comment type="function">
    <text evidence="1">Could be involved in insertion of integral membrane proteins into the membrane.</text>
</comment>
<dbReference type="HAMAP" id="MF_00386">
    <property type="entry name" value="UPF0161_YidD"/>
    <property type="match status" value="1"/>
</dbReference>
<keyword evidence="3" id="KW-1185">Reference proteome</keyword>
<keyword evidence="1" id="KW-1003">Cell membrane</keyword>
<accession>A0ABU5MUS5</accession>
<dbReference type="NCBIfam" id="TIGR00278">
    <property type="entry name" value="membrane protein insertion efficiency factor YidD"/>
    <property type="match status" value="1"/>
</dbReference>
<organism evidence="2 3">
    <name type="scientific">Pontiella agarivorans</name>
    <dbReference type="NCBI Taxonomy" id="3038953"/>
    <lineage>
        <taxon>Bacteria</taxon>
        <taxon>Pseudomonadati</taxon>
        <taxon>Kiritimatiellota</taxon>
        <taxon>Kiritimatiellia</taxon>
        <taxon>Kiritimatiellales</taxon>
        <taxon>Pontiellaceae</taxon>
        <taxon>Pontiella</taxon>
    </lineage>
</organism>
<reference evidence="2 3" key="1">
    <citation type="journal article" date="2024" name="Appl. Environ. Microbiol.">
        <title>Pontiella agarivorans sp. nov., a novel marine anaerobic bacterium capable of degrading macroalgal polysaccharides and fixing nitrogen.</title>
        <authorList>
            <person name="Liu N."/>
            <person name="Kivenson V."/>
            <person name="Peng X."/>
            <person name="Cui Z."/>
            <person name="Lankiewicz T.S."/>
            <person name="Gosselin K.M."/>
            <person name="English C.J."/>
            <person name="Blair E.M."/>
            <person name="O'Malley M.A."/>
            <person name="Valentine D.L."/>
        </authorList>
    </citation>
    <scope>NUCLEOTIDE SEQUENCE [LARGE SCALE GENOMIC DNA]</scope>
    <source>
        <strain evidence="2 3">NLcol2</strain>
    </source>
</reference>
<evidence type="ECO:0000313" key="2">
    <source>
        <dbReference type="EMBL" id="MDZ8117915.1"/>
    </source>
</evidence>